<dbReference type="InterPro" id="IPR040409">
    <property type="entry name" value="PCS-like"/>
</dbReference>
<keyword evidence="8" id="KW-1185">Reference proteome</keyword>
<dbReference type="InterPro" id="IPR007719">
    <property type="entry name" value="PCS_N"/>
</dbReference>
<dbReference type="Proteomes" id="UP000001357">
    <property type="component" value="Unassembled WGS sequence"/>
</dbReference>
<evidence type="ECO:0000313" key="7">
    <source>
        <dbReference type="EMBL" id="EDQ84778.1"/>
    </source>
</evidence>
<dbReference type="PANTHER" id="PTHR33447">
    <property type="entry name" value="GLUTATHIONE GAMMA-GLUTAMYLCYSTEINYLTRANSFERASE"/>
    <property type="match status" value="1"/>
</dbReference>
<protein>
    <recommendedName>
        <fullName evidence="1">glutathione gamma-glutamylcysteinyltransferase</fullName>
        <ecNumber evidence="1">2.3.2.15</ecNumber>
    </recommendedName>
</protein>
<evidence type="ECO:0000256" key="5">
    <source>
        <dbReference type="SAM" id="SignalP"/>
    </source>
</evidence>
<dbReference type="MEROPS" id="C83.001"/>
<evidence type="ECO:0000256" key="1">
    <source>
        <dbReference type="ARBA" id="ARBA00012468"/>
    </source>
</evidence>
<sequence>MAGAAVVWLAVAALVAPIVGLPQLPHGERARREMPLPPELIASNSSAGVQLLLSAQAQGYAEPFWQLSMTYTTQQNQAYCSVASSAMSLNALGVPAPVDAVYSPYNYFTQSDVFTPCAVNQNITEAYVATHGLTLAQAHALLACFPAVDAQLHHAGQAGADLAAFSRDLNATSQGTHALIIINFLRTGMHQEGGGHFSPLAAYDPVSDRILVLDVARYKYPSFWATRQDVFNAMNTIDSSSQQTRGWIVLRQANN</sequence>
<evidence type="ECO:0000313" key="8">
    <source>
        <dbReference type="Proteomes" id="UP000001357"/>
    </source>
</evidence>
<evidence type="ECO:0000256" key="4">
    <source>
        <dbReference type="ARBA" id="ARBA00022723"/>
    </source>
</evidence>
<dbReference type="AlphaFoldDB" id="A9VCF7"/>
<keyword evidence="2" id="KW-0104">Cadmium</keyword>
<dbReference type="OMA" id="ISKYHAS"/>
<evidence type="ECO:0000259" key="6">
    <source>
        <dbReference type="PROSITE" id="PS51443"/>
    </source>
</evidence>
<name>A9VCF7_MONBE</name>
<accession>A9VCF7</accession>
<keyword evidence="5" id="KW-0732">Signal</keyword>
<evidence type="ECO:0000256" key="2">
    <source>
        <dbReference type="ARBA" id="ARBA00022539"/>
    </source>
</evidence>
<proteinExistence type="predicted"/>
<dbReference type="RefSeq" id="XP_001750428.1">
    <property type="nucleotide sequence ID" value="XM_001750376.1"/>
</dbReference>
<dbReference type="GeneID" id="5895693"/>
<dbReference type="GO" id="GO:0046938">
    <property type="term" value="P:phytochelatin biosynthetic process"/>
    <property type="evidence" value="ECO:0007669"/>
    <property type="project" value="InterPro"/>
</dbReference>
<dbReference type="InParanoid" id="A9VCF7"/>
<dbReference type="InterPro" id="IPR038156">
    <property type="entry name" value="PCS_N_sf"/>
</dbReference>
<feature type="domain" description="Peptidase C83" evidence="6">
    <location>
        <begin position="24"/>
        <end position="255"/>
    </location>
</feature>
<feature type="chain" id="PRO_5002743113" description="glutathione gamma-glutamylcysteinyltransferase" evidence="5">
    <location>
        <begin position="21"/>
        <end position="255"/>
    </location>
</feature>
<dbReference type="PROSITE" id="PS51443">
    <property type="entry name" value="PCS"/>
    <property type="match status" value="1"/>
</dbReference>
<dbReference type="EMBL" id="CH991581">
    <property type="protein sequence ID" value="EDQ84778.1"/>
    <property type="molecule type" value="Genomic_DNA"/>
</dbReference>
<dbReference type="eggNOG" id="KOG0632">
    <property type="taxonomic scope" value="Eukaryota"/>
</dbReference>
<reference evidence="7 8" key="1">
    <citation type="journal article" date="2008" name="Nature">
        <title>The genome of the choanoflagellate Monosiga brevicollis and the origin of metazoans.</title>
        <authorList>
            <consortium name="JGI Sequencing"/>
            <person name="King N."/>
            <person name="Westbrook M.J."/>
            <person name="Young S.L."/>
            <person name="Kuo A."/>
            <person name="Abedin M."/>
            <person name="Chapman J."/>
            <person name="Fairclough S."/>
            <person name="Hellsten U."/>
            <person name="Isogai Y."/>
            <person name="Letunic I."/>
            <person name="Marr M."/>
            <person name="Pincus D."/>
            <person name="Putnam N."/>
            <person name="Rokas A."/>
            <person name="Wright K.J."/>
            <person name="Zuzow R."/>
            <person name="Dirks W."/>
            <person name="Good M."/>
            <person name="Goodstein D."/>
            <person name="Lemons D."/>
            <person name="Li W."/>
            <person name="Lyons J.B."/>
            <person name="Morris A."/>
            <person name="Nichols S."/>
            <person name="Richter D.J."/>
            <person name="Salamov A."/>
            <person name="Bork P."/>
            <person name="Lim W.A."/>
            <person name="Manning G."/>
            <person name="Miller W.T."/>
            <person name="McGinnis W."/>
            <person name="Shapiro H."/>
            <person name="Tjian R."/>
            <person name="Grigoriev I.V."/>
            <person name="Rokhsar D."/>
        </authorList>
    </citation>
    <scope>NUCLEOTIDE SEQUENCE [LARGE SCALE GENOMIC DNA]</scope>
    <source>
        <strain evidence="8">MX1 / ATCC 50154</strain>
    </source>
</reference>
<feature type="signal peptide" evidence="5">
    <location>
        <begin position="1"/>
        <end position="20"/>
    </location>
</feature>
<dbReference type="GO" id="GO:0046872">
    <property type="term" value="F:metal ion binding"/>
    <property type="evidence" value="ECO:0007669"/>
    <property type="project" value="UniProtKB-KW"/>
</dbReference>
<dbReference type="SUPFAM" id="SSF54001">
    <property type="entry name" value="Cysteine proteinases"/>
    <property type="match status" value="1"/>
</dbReference>
<dbReference type="KEGG" id="mbr:MONBRDRAFT_12490"/>
<keyword evidence="3" id="KW-0808">Transferase</keyword>
<keyword evidence="4" id="KW-0479">Metal-binding</keyword>
<organism evidence="7 8">
    <name type="scientific">Monosiga brevicollis</name>
    <name type="common">Choanoflagellate</name>
    <dbReference type="NCBI Taxonomy" id="81824"/>
    <lineage>
        <taxon>Eukaryota</taxon>
        <taxon>Choanoflagellata</taxon>
        <taxon>Craspedida</taxon>
        <taxon>Salpingoecidae</taxon>
        <taxon>Monosiga</taxon>
    </lineage>
</organism>
<dbReference type="PANTHER" id="PTHR33447:SF20">
    <property type="entry name" value="GLUTATHIONE GAMMA-GLUTAMYLCYSTEINYLTRANSFERASE"/>
    <property type="match status" value="1"/>
</dbReference>
<dbReference type="Pfam" id="PF05023">
    <property type="entry name" value="Phytochelatin"/>
    <property type="match status" value="1"/>
</dbReference>
<dbReference type="GO" id="GO:0016756">
    <property type="term" value="F:glutathione gamma-glutamylcysteinyltransferase activity"/>
    <property type="evidence" value="ECO:0007669"/>
    <property type="project" value="UniProtKB-EC"/>
</dbReference>
<dbReference type="InterPro" id="IPR038765">
    <property type="entry name" value="Papain-like_cys_pep_sf"/>
</dbReference>
<dbReference type="Gene3D" id="3.90.70.30">
    <property type="entry name" value="Phytochelatin synthase, N-terminal domain"/>
    <property type="match status" value="1"/>
</dbReference>
<dbReference type="EC" id="2.3.2.15" evidence="1"/>
<evidence type="ECO:0000256" key="3">
    <source>
        <dbReference type="ARBA" id="ARBA00022679"/>
    </source>
</evidence>
<dbReference type="GO" id="GO:0010038">
    <property type="term" value="P:response to metal ion"/>
    <property type="evidence" value="ECO:0007669"/>
    <property type="project" value="InterPro"/>
</dbReference>
<gene>
    <name evidence="7" type="ORF">MONBRDRAFT_12490</name>
</gene>